<keyword evidence="1" id="KW-0732">Signal</keyword>
<proteinExistence type="predicted"/>
<dbReference type="RefSeq" id="WP_380678873.1">
    <property type="nucleotide sequence ID" value="NZ_CP173186.1"/>
</dbReference>
<evidence type="ECO:0000256" key="1">
    <source>
        <dbReference type="SAM" id="SignalP"/>
    </source>
</evidence>
<dbReference type="InterPro" id="IPR000259">
    <property type="entry name" value="Adhesion_dom_fimbrial"/>
</dbReference>
<gene>
    <name evidence="3" type="ORF">ACFFJ3_20370</name>
</gene>
<dbReference type="InterPro" id="IPR036937">
    <property type="entry name" value="Adhesion_dom_fimbrial_sf"/>
</dbReference>
<feature type="chain" id="PRO_5046162285" evidence="1">
    <location>
        <begin position="29"/>
        <end position="168"/>
    </location>
</feature>
<dbReference type="Proteomes" id="UP001589792">
    <property type="component" value="Unassembled WGS sequence"/>
</dbReference>
<evidence type="ECO:0000313" key="4">
    <source>
        <dbReference type="Proteomes" id="UP001589792"/>
    </source>
</evidence>
<dbReference type="Pfam" id="PF00419">
    <property type="entry name" value="Fimbrial"/>
    <property type="match status" value="1"/>
</dbReference>
<feature type="domain" description="Fimbrial-type adhesion" evidence="2">
    <location>
        <begin position="35"/>
        <end position="166"/>
    </location>
</feature>
<dbReference type="InterPro" id="IPR008966">
    <property type="entry name" value="Adhesion_dom_sf"/>
</dbReference>
<evidence type="ECO:0000313" key="3">
    <source>
        <dbReference type="EMBL" id="MFC0228820.1"/>
    </source>
</evidence>
<dbReference type="EMBL" id="JBHLXG010000026">
    <property type="protein sequence ID" value="MFC0228820.1"/>
    <property type="molecule type" value="Genomic_DNA"/>
</dbReference>
<sequence length="168" mass="17437">MEKRSEFGKTARLAGVALAALFSPLAQTANVTVFVTGSVLAAPACVLNGNSTINVNFGNALQTTNIDGSNYTTPVPFTLSCTGNPSTLRLRFQGGVSSFASGVLATNITDLGIRLLKPNNSTLNLDEWFQFTYSATPPAIKAVPVKRPGATLPGGAFSSSATLLVEVL</sequence>
<dbReference type="Gene3D" id="2.60.40.1090">
    <property type="entry name" value="Fimbrial-type adhesion domain"/>
    <property type="match status" value="1"/>
</dbReference>
<evidence type="ECO:0000259" key="2">
    <source>
        <dbReference type="Pfam" id="PF00419"/>
    </source>
</evidence>
<dbReference type="SUPFAM" id="SSF49401">
    <property type="entry name" value="Bacterial adhesins"/>
    <property type="match status" value="1"/>
</dbReference>
<protein>
    <submittedName>
        <fullName evidence="3">Fimbrial protein</fullName>
    </submittedName>
</protein>
<reference evidence="3 4" key="1">
    <citation type="submission" date="2024-09" db="EMBL/GenBank/DDBJ databases">
        <authorList>
            <person name="Sun Q."/>
            <person name="Mori K."/>
        </authorList>
    </citation>
    <scope>NUCLEOTIDE SEQUENCE [LARGE SCALE GENOMIC DNA]</scope>
    <source>
        <strain evidence="3 4">CCM 8626</strain>
    </source>
</reference>
<keyword evidence="4" id="KW-1185">Reference proteome</keyword>
<name>A0ABV6EIJ4_9GAMM</name>
<feature type="signal peptide" evidence="1">
    <location>
        <begin position="1"/>
        <end position="28"/>
    </location>
</feature>
<accession>A0ABV6EIJ4</accession>
<comment type="caution">
    <text evidence="3">The sequence shown here is derived from an EMBL/GenBank/DDBJ whole genome shotgun (WGS) entry which is preliminary data.</text>
</comment>
<organism evidence="3 4">
    <name type="scientific">Serratia aquatilis</name>
    <dbReference type="NCBI Taxonomy" id="1737515"/>
    <lineage>
        <taxon>Bacteria</taxon>
        <taxon>Pseudomonadati</taxon>
        <taxon>Pseudomonadota</taxon>
        <taxon>Gammaproteobacteria</taxon>
        <taxon>Enterobacterales</taxon>
        <taxon>Yersiniaceae</taxon>
        <taxon>Serratia</taxon>
    </lineage>
</organism>